<evidence type="ECO:0000313" key="14">
    <source>
        <dbReference type="EMBL" id="PWA30821.1"/>
    </source>
</evidence>
<dbReference type="AlphaFoldDB" id="A0A315W5B8"/>
<proteinExistence type="inferred from homology"/>
<dbReference type="PANTHER" id="PTHR48418">
    <property type="entry name" value="TRNA WYBUTOSINE-SYNTHESIZING PROTEIN 3"/>
    <property type="match status" value="1"/>
</dbReference>
<evidence type="ECO:0000256" key="9">
    <source>
        <dbReference type="ARBA" id="ARBA00025378"/>
    </source>
</evidence>
<evidence type="ECO:0000256" key="3">
    <source>
        <dbReference type="ARBA" id="ARBA00012750"/>
    </source>
</evidence>
<feature type="compositionally biased region" description="Polar residues" evidence="12">
    <location>
        <begin position="239"/>
        <end position="248"/>
    </location>
</feature>
<name>A0A315W5B8_GAMAF</name>
<dbReference type="GO" id="GO:0032259">
    <property type="term" value="P:methylation"/>
    <property type="evidence" value="ECO:0007669"/>
    <property type="project" value="UniProtKB-KW"/>
</dbReference>
<dbReference type="STRING" id="33528.ENSGAFP00000018404"/>
<evidence type="ECO:0000256" key="12">
    <source>
        <dbReference type="SAM" id="MobiDB-lite"/>
    </source>
</evidence>
<dbReference type="InterPro" id="IPR003827">
    <property type="entry name" value="tRNA_yW-synthesising"/>
</dbReference>
<keyword evidence="5" id="KW-0489">Methyltransferase</keyword>
<evidence type="ECO:0000256" key="4">
    <source>
        <dbReference type="ARBA" id="ARBA00016536"/>
    </source>
</evidence>
<comment type="caution">
    <text evidence="14">The sequence shown here is derived from an EMBL/GenBank/DDBJ whole genome shotgun (WGS) entry which is preliminary data.</text>
</comment>
<keyword evidence="15" id="KW-1185">Reference proteome</keyword>
<evidence type="ECO:0000256" key="6">
    <source>
        <dbReference type="ARBA" id="ARBA00022679"/>
    </source>
</evidence>
<organism evidence="14 15">
    <name type="scientific">Gambusia affinis</name>
    <name type="common">Western mosquitofish</name>
    <name type="synonym">Heterandria affinis</name>
    <dbReference type="NCBI Taxonomy" id="33528"/>
    <lineage>
        <taxon>Eukaryota</taxon>
        <taxon>Metazoa</taxon>
        <taxon>Chordata</taxon>
        <taxon>Craniata</taxon>
        <taxon>Vertebrata</taxon>
        <taxon>Euteleostomi</taxon>
        <taxon>Actinopterygii</taxon>
        <taxon>Neopterygii</taxon>
        <taxon>Teleostei</taxon>
        <taxon>Neoteleostei</taxon>
        <taxon>Acanthomorphata</taxon>
        <taxon>Ovalentaria</taxon>
        <taxon>Atherinomorphae</taxon>
        <taxon>Cyprinodontiformes</taxon>
        <taxon>Poeciliidae</taxon>
        <taxon>Poeciliinae</taxon>
        <taxon>Gambusia</taxon>
    </lineage>
</organism>
<dbReference type="EMBL" id="NHOQ01000342">
    <property type="protein sequence ID" value="PWA30821.1"/>
    <property type="molecule type" value="Genomic_DNA"/>
</dbReference>
<feature type="region of interest" description="Disordered" evidence="12">
    <location>
        <begin position="212"/>
        <end position="266"/>
    </location>
</feature>
<evidence type="ECO:0000256" key="2">
    <source>
        <dbReference type="ARBA" id="ARBA00008569"/>
    </source>
</evidence>
<dbReference type="GO" id="GO:0008168">
    <property type="term" value="F:methyltransferase activity"/>
    <property type="evidence" value="ECO:0007669"/>
    <property type="project" value="UniProtKB-KW"/>
</dbReference>
<dbReference type="FunFam" id="3.30.1960.10:FF:000001">
    <property type="entry name" value="tRNA wybutosine-synthesizing protein 3 homolog"/>
    <property type="match status" value="1"/>
</dbReference>
<gene>
    <name evidence="14" type="ORF">CCH79_00017328</name>
</gene>
<evidence type="ECO:0000256" key="11">
    <source>
        <dbReference type="ARBA" id="ARBA00049202"/>
    </source>
</evidence>
<evidence type="ECO:0000256" key="8">
    <source>
        <dbReference type="ARBA" id="ARBA00022694"/>
    </source>
</evidence>
<evidence type="ECO:0000259" key="13">
    <source>
        <dbReference type="Pfam" id="PF02676"/>
    </source>
</evidence>
<evidence type="ECO:0000256" key="5">
    <source>
        <dbReference type="ARBA" id="ARBA00022603"/>
    </source>
</evidence>
<sequence length="280" mass="31697">MNKTFSRIKTQSLNRLDLSKKGSVDEDIEHVVSLLNSCEQFFTTSSCSGRIILIDKAAGSSDAHKQNCVWLFVSHQKCTCDDLMSGLSRSCGDAVLKFEPFILHVQCRRLEDAQLLHSVAVNSGFRNSGLTVGKTGKIVSAVRSTHGLEVPLSCHGKLLVDEDYIQFLTQIANQKMEENLRRVQRLAFWSLQENQHHLMFFQNLQSAMSAERQHISDTLGTQEHQDSQHTHKKGRRGEQGTNKQNEINLNKRRPQHETDSCHGYEDSSLPELDDCLDLFT</sequence>
<protein>
    <recommendedName>
        <fullName evidence="4">tRNA wybutosine-synthesizing protein 3 homolog</fullName>
        <ecNumber evidence="3">2.1.1.282</ecNumber>
    </recommendedName>
    <alternativeName>
        <fullName evidence="10">tRNA(Phe) 7-((3-amino-3-carboxypropyl)-4-demethylwyosine(37)-N(4))-methyltransferase</fullName>
    </alternativeName>
</protein>
<keyword evidence="8" id="KW-0819">tRNA processing</keyword>
<feature type="domain" description="tRNA wybutosine-synthesizing protein" evidence="13">
    <location>
        <begin position="9"/>
        <end position="186"/>
    </location>
</feature>
<keyword evidence="6" id="KW-0808">Transferase</keyword>
<dbReference type="Proteomes" id="UP000250572">
    <property type="component" value="Unassembled WGS sequence"/>
</dbReference>
<evidence type="ECO:0000256" key="1">
    <source>
        <dbReference type="ARBA" id="ARBA00004797"/>
    </source>
</evidence>
<dbReference type="Pfam" id="PF02676">
    <property type="entry name" value="TYW3"/>
    <property type="match status" value="1"/>
</dbReference>
<feature type="compositionally biased region" description="Basic and acidic residues" evidence="12">
    <location>
        <begin position="255"/>
        <end position="265"/>
    </location>
</feature>
<dbReference type="Gene3D" id="3.30.1960.10">
    <property type="entry name" value="tRNA wybutosine-synthesizing-like"/>
    <property type="match status" value="1"/>
</dbReference>
<accession>A0A315W5B8</accession>
<dbReference type="GO" id="GO:0008033">
    <property type="term" value="P:tRNA processing"/>
    <property type="evidence" value="ECO:0007669"/>
    <property type="project" value="UniProtKB-KW"/>
</dbReference>
<comment type="function">
    <text evidence="9">Probable S-adenosyl-L-methionine-dependent methyltransferase that acts as a component of the wybutosine biosynthesis pathway. Wybutosine is a hyper modified guanosine with a tricyclic base found at the 3'-position adjacent to the anticodon of eukaryotic phenylalanine tRNA.</text>
</comment>
<comment type="pathway">
    <text evidence="1">tRNA modification; wybutosine-tRNA(Phe) biosynthesis.</text>
</comment>
<dbReference type="PANTHER" id="PTHR48418:SF1">
    <property type="entry name" value="TRNA WYBUTOSINE-SYNTHESIZING PROTEIN 3"/>
    <property type="match status" value="1"/>
</dbReference>
<reference evidence="14 15" key="1">
    <citation type="journal article" date="2018" name="G3 (Bethesda)">
        <title>A High-Quality Reference Genome for the Invasive Mosquitofish Gambusia affinis Using a Chicago Library.</title>
        <authorList>
            <person name="Hoffberg S.L."/>
            <person name="Troendle N.J."/>
            <person name="Glenn T.C."/>
            <person name="Mahmud O."/>
            <person name="Louha S."/>
            <person name="Chalopin D."/>
            <person name="Bennetzen J.L."/>
            <person name="Mauricio R."/>
        </authorList>
    </citation>
    <scope>NUCLEOTIDE SEQUENCE [LARGE SCALE GENOMIC DNA]</scope>
    <source>
        <strain evidence="14">NE01/NJP1002.9</strain>
        <tissue evidence="14">Muscle</tissue>
    </source>
</reference>
<dbReference type="SUPFAM" id="SSF111278">
    <property type="entry name" value="SSo0622-like"/>
    <property type="match status" value="1"/>
</dbReference>
<keyword evidence="7" id="KW-0949">S-adenosyl-L-methionine</keyword>
<evidence type="ECO:0000256" key="10">
    <source>
        <dbReference type="ARBA" id="ARBA00030554"/>
    </source>
</evidence>
<comment type="similarity">
    <text evidence="2">Belongs to the TYW3 family.</text>
</comment>
<evidence type="ECO:0000256" key="7">
    <source>
        <dbReference type="ARBA" id="ARBA00022691"/>
    </source>
</evidence>
<dbReference type="UniPathway" id="UPA00375"/>
<comment type="catalytic activity">
    <reaction evidence="11">
        <text>4-demethyl-7-[(3S)-3-amino-3-carboxypropyl]wyosine(37) in tRNA(Phe) + S-adenosyl-L-methionine = 7-[(3S)-3-amino-3-carboxypropyl]wyosine(37) in tRNA(Phe) + S-adenosyl-L-homocysteine + H(+)</text>
        <dbReference type="Rhea" id="RHEA:36635"/>
        <dbReference type="Rhea" id="RHEA-COMP:10378"/>
        <dbReference type="Rhea" id="RHEA-COMP:10379"/>
        <dbReference type="ChEBI" id="CHEBI:15378"/>
        <dbReference type="ChEBI" id="CHEBI:57856"/>
        <dbReference type="ChEBI" id="CHEBI:59789"/>
        <dbReference type="ChEBI" id="CHEBI:73543"/>
        <dbReference type="ChEBI" id="CHEBI:73550"/>
        <dbReference type="EC" id="2.1.1.282"/>
    </reaction>
</comment>
<dbReference type="EC" id="2.1.1.282" evidence="3"/>
<dbReference type="InterPro" id="IPR036602">
    <property type="entry name" value="tRNA_yW-synthesising-like_sf"/>
</dbReference>
<evidence type="ECO:0000313" key="15">
    <source>
        <dbReference type="Proteomes" id="UP000250572"/>
    </source>
</evidence>